<feature type="compositionally biased region" description="Low complexity" evidence="1">
    <location>
        <begin position="152"/>
        <end position="164"/>
    </location>
</feature>
<feature type="region of interest" description="Disordered" evidence="1">
    <location>
        <begin position="150"/>
        <end position="171"/>
    </location>
</feature>
<comment type="caution">
    <text evidence="5">The sequence shown here is derived from an EMBL/GenBank/DDBJ whole genome shotgun (WGS) entry which is preliminary data.</text>
</comment>
<dbReference type="AlphaFoldDB" id="A0AAW2KJD2"/>
<dbReference type="InterPro" id="IPR057024">
    <property type="entry name" value="Znr_FGT1_1"/>
</dbReference>
<evidence type="ECO:0000313" key="5">
    <source>
        <dbReference type="EMBL" id="KAL0306071.1"/>
    </source>
</evidence>
<feature type="domain" description="FORGETTER1 first zinc ribbon" evidence="3">
    <location>
        <begin position="117"/>
        <end position="146"/>
    </location>
</feature>
<dbReference type="PANTHER" id="PTHR12706">
    <property type="entry name" value="STRAWBERRY NOTCH-RELATED"/>
    <property type="match status" value="1"/>
</dbReference>
<gene>
    <name evidence="5" type="ORF">Sradi_6024400</name>
</gene>
<dbReference type="Pfam" id="PF23547">
    <property type="entry name" value="Zn_ribbon_FGT1_1"/>
    <property type="match status" value="1"/>
</dbReference>
<sequence length="386" mass="43269">MEIHAHPKTERQTPNPIYSFCRSSHTRVPHKLTTPNQTLFSSLSLNYNFKIKSFSSQFTTHTLHSLSQSITKSVFRRSSVPGWGSRLCRLHRLSPRHRSRYRHRLKLAPSPGGCQGAGCKMVLTVLPGLTEFVCPTCQLPQMLPPELMRSTQAQAQAQAQAQQQRSAPAHGIDPTKIQLPCANCKAILNVPHGLSRFNCPSASLVSLLISPRLGKYYLQSVLPCLLKKSMSFWNVFGILDVILMGGPLKWSGKRDEGGFGLEKTFIMDYRPSKLSIGPPNPDPIVETSSLSAVQPPEPTYNLKIKDDLESSKALSCLQIETLVYASQVALKFLTCNIFMDFSTSFIIKLFCMIEASSHLPNGARCWDFFLEMVLLVWCKWKDNWLG</sequence>
<dbReference type="GO" id="GO:0042393">
    <property type="term" value="F:histone binding"/>
    <property type="evidence" value="ECO:0007669"/>
    <property type="project" value="TreeGrafter"/>
</dbReference>
<protein>
    <submittedName>
        <fullName evidence="5">Protein FORGETTER 1</fullName>
    </submittedName>
</protein>
<dbReference type="PANTHER" id="PTHR12706:SF13">
    <property type="entry name" value="PROTEIN FORGETTER 1"/>
    <property type="match status" value="1"/>
</dbReference>
<reference evidence="5" key="1">
    <citation type="submission" date="2020-06" db="EMBL/GenBank/DDBJ databases">
        <authorList>
            <person name="Li T."/>
            <person name="Hu X."/>
            <person name="Zhang T."/>
            <person name="Song X."/>
            <person name="Zhang H."/>
            <person name="Dai N."/>
            <person name="Sheng W."/>
            <person name="Hou X."/>
            <person name="Wei L."/>
        </authorList>
    </citation>
    <scope>NUCLEOTIDE SEQUENCE</scope>
    <source>
        <strain evidence="5">G02</strain>
        <tissue evidence="5">Leaf</tissue>
    </source>
</reference>
<organism evidence="5">
    <name type="scientific">Sesamum radiatum</name>
    <name type="common">Black benniseed</name>
    <dbReference type="NCBI Taxonomy" id="300843"/>
    <lineage>
        <taxon>Eukaryota</taxon>
        <taxon>Viridiplantae</taxon>
        <taxon>Streptophyta</taxon>
        <taxon>Embryophyta</taxon>
        <taxon>Tracheophyta</taxon>
        <taxon>Spermatophyta</taxon>
        <taxon>Magnoliopsida</taxon>
        <taxon>eudicotyledons</taxon>
        <taxon>Gunneridae</taxon>
        <taxon>Pentapetalae</taxon>
        <taxon>asterids</taxon>
        <taxon>lamiids</taxon>
        <taxon>Lamiales</taxon>
        <taxon>Pedaliaceae</taxon>
        <taxon>Sesamum</taxon>
    </lineage>
</organism>
<dbReference type="GO" id="GO:0006355">
    <property type="term" value="P:regulation of DNA-templated transcription"/>
    <property type="evidence" value="ECO:0007669"/>
    <property type="project" value="InterPro"/>
</dbReference>
<accession>A0AAW2KJD2</accession>
<dbReference type="GO" id="GO:0005634">
    <property type="term" value="C:nucleus"/>
    <property type="evidence" value="ECO:0007669"/>
    <property type="project" value="TreeGrafter"/>
</dbReference>
<evidence type="ECO:0000259" key="4">
    <source>
        <dbReference type="Pfam" id="PF23548"/>
    </source>
</evidence>
<feature type="domain" description="FORGETTER1 second zinc ribbon" evidence="4">
    <location>
        <begin position="177"/>
        <end position="200"/>
    </location>
</feature>
<dbReference type="EMBL" id="JACGWJ010000028">
    <property type="protein sequence ID" value="KAL0306071.1"/>
    <property type="molecule type" value="Genomic_DNA"/>
</dbReference>
<proteinExistence type="predicted"/>
<dbReference type="InterPro" id="IPR039187">
    <property type="entry name" value="SNO_AAA"/>
</dbReference>
<evidence type="ECO:0000259" key="2">
    <source>
        <dbReference type="Pfam" id="PF13872"/>
    </source>
</evidence>
<reference evidence="5" key="2">
    <citation type="journal article" date="2024" name="Plant">
        <title>Genomic evolution and insights into agronomic trait innovations of Sesamum species.</title>
        <authorList>
            <person name="Miao H."/>
            <person name="Wang L."/>
            <person name="Qu L."/>
            <person name="Liu H."/>
            <person name="Sun Y."/>
            <person name="Le M."/>
            <person name="Wang Q."/>
            <person name="Wei S."/>
            <person name="Zheng Y."/>
            <person name="Lin W."/>
            <person name="Duan Y."/>
            <person name="Cao H."/>
            <person name="Xiong S."/>
            <person name="Wang X."/>
            <person name="Wei L."/>
            <person name="Li C."/>
            <person name="Ma Q."/>
            <person name="Ju M."/>
            <person name="Zhao R."/>
            <person name="Li G."/>
            <person name="Mu C."/>
            <person name="Tian Q."/>
            <person name="Mei H."/>
            <person name="Zhang T."/>
            <person name="Gao T."/>
            <person name="Zhang H."/>
        </authorList>
    </citation>
    <scope>NUCLEOTIDE SEQUENCE</scope>
    <source>
        <strain evidence="5">G02</strain>
    </source>
</reference>
<dbReference type="Pfam" id="PF23548">
    <property type="entry name" value="Zn_ribbon_FGT1_2"/>
    <property type="match status" value="1"/>
</dbReference>
<name>A0AAW2KJD2_SESRA</name>
<dbReference type="Pfam" id="PF13872">
    <property type="entry name" value="AAA_34"/>
    <property type="match status" value="1"/>
</dbReference>
<evidence type="ECO:0000256" key="1">
    <source>
        <dbReference type="SAM" id="MobiDB-lite"/>
    </source>
</evidence>
<dbReference type="InterPro" id="IPR026741">
    <property type="entry name" value="SNO"/>
</dbReference>
<dbReference type="GO" id="GO:0031490">
    <property type="term" value="F:chromatin DNA binding"/>
    <property type="evidence" value="ECO:0007669"/>
    <property type="project" value="TreeGrafter"/>
</dbReference>
<dbReference type="InterPro" id="IPR057025">
    <property type="entry name" value="Znr_FGT1_2"/>
</dbReference>
<feature type="domain" description="Strawberry notch AAA" evidence="2">
    <location>
        <begin position="280"/>
        <end position="335"/>
    </location>
</feature>
<evidence type="ECO:0000259" key="3">
    <source>
        <dbReference type="Pfam" id="PF23547"/>
    </source>
</evidence>